<keyword evidence="2" id="KW-1185">Reference proteome</keyword>
<dbReference type="Proteomes" id="UP000238034">
    <property type="component" value="Unassembled WGS sequence"/>
</dbReference>
<evidence type="ECO:0008006" key="3">
    <source>
        <dbReference type="Google" id="ProtNLM"/>
    </source>
</evidence>
<protein>
    <recommendedName>
        <fullName evidence="3">Phytanoyl-CoA dioxygenase PhyH</fullName>
    </recommendedName>
</protein>
<dbReference type="OrthoDB" id="9798771at2"/>
<gene>
    <name evidence="1" type="ORF">B0I27_105133</name>
</gene>
<dbReference type="Gene3D" id="2.60.120.620">
    <property type="entry name" value="q2cbj1_9rhob like domain"/>
    <property type="match status" value="1"/>
</dbReference>
<dbReference type="SUPFAM" id="SSF51197">
    <property type="entry name" value="Clavaminate synthase-like"/>
    <property type="match status" value="1"/>
</dbReference>
<evidence type="ECO:0000313" key="1">
    <source>
        <dbReference type="EMBL" id="PRY52667.1"/>
    </source>
</evidence>
<organism evidence="1 2">
    <name type="scientific">Arcticibacter pallidicorallinus</name>
    <dbReference type="NCBI Taxonomy" id="1259464"/>
    <lineage>
        <taxon>Bacteria</taxon>
        <taxon>Pseudomonadati</taxon>
        <taxon>Bacteroidota</taxon>
        <taxon>Sphingobacteriia</taxon>
        <taxon>Sphingobacteriales</taxon>
        <taxon>Sphingobacteriaceae</taxon>
        <taxon>Arcticibacter</taxon>
    </lineage>
</organism>
<dbReference type="RefSeq" id="WP_106293087.1">
    <property type="nucleotide sequence ID" value="NZ_PVTH01000005.1"/>
</dbReference>
<dbReference type="EMBL" id="PVTH01000005">
    <property type="protein sequence ID" value="PRY52667.1"/>
    <property type="molecule type" value="Genomic_DNA"/>
</dbReference>
<evidence type="ECO:0000313" key="2">
    <source>
        <dbReference type="Proteomes" id="UP000238034"/>
    </source>
</evidence>
<dbReference type="AlphaFoldDB" id="A0A2T0U422"/>
<name>A0A2T0U422_9SPHI</name>
<proteinExistence type="predicted"/>
<reference evidence="1 2" key="1">
    <citation type="submission" date="2018-03" db="EMBL/GenBank/DDBJ databases">
        <title>Genomic Encyclopedia of Type Strains, Phase III (KMG-III): the genomes of soil and plant-associated and newly described type strains.</title>
        <authorList>
            <person name="Whitman W."/>
        </authorList>
    </citation>
    <scope>NUCLEOTIDE SEQUENCE [LARGE SCALE GENOMIC DNA]</scope>
    <source>
        <strain evidence="1 2">CGMCC 1.9313</strain>
    </source>
</reference>
<comment type="caution">
    <text evidence="1">The sequence shown here is derived from an EMBL/GenBank/DDBJ whole genome shotgun (WGS) entry which is preliminary data.</text>
</comment>
<sequence>MHNILNPEQIQSFISEGFVRIDNAFSSDLAVEARNILWKDIPADPNDNTTWTLPVVRLGMYFQEPFIKAANSDVLHSAFDQLVGEGKWIPCMSMGSFPVRFPSEADSGDTGWHVDAGFPGDDPNDFFTYRINLNSNGRGLLMLFLFSNVSEHDAPTRILKGSHLDVARLLEGKGENGLSFMELAMKISSLPKREEILAVGPAGTVYLCHPFLVHAAQRHCGKVPKFMAQPPLLLRQSFNISGEGPFGPVEQAIRNALNL</sequence>
<accession>A0A2T0U422</accession>